<dbReference type="Proteomes" id="UP000324629">
    <property type="component" value="Unassembled WGS sequence"/>
</dbReference>
<evidence type="ECO:0000256" key="1">
    <source>
        <dbReference type="SAM" id="Phobius"/>
    </source>
</evidence>
<dbReference type="AlphaFoldDB" id="A0A5J4NQV8"/>
<name>A0A5J4NQV8_9TREM</name>
<keyword evidence="1" id="KW-0812">Transmembrane</keyword>
<reference evidence="2 3" key="1">
    <citation type="journal article" date="2019" name="Gigascience">
        <title>Whole-genome sequence of the oriental lung fluke Paragonimus westermani.</title>
        <authorList>
            <person name="Oey H."/>
            <person name="Zakrzewski M."/>
            <person name="Narain K."/>
            <person name="Devi K.R."/>
            <person name="Agatsuma T."/>
            <person name="Nawaratna S."/>
            <person name="Gobert G.N."/>
            <person name="Jones M.K."/>
            <person name="Ragan M.A."/>
            <person name="McManus D.P."/>
            <person name="Krause L."/>
        </authorList>
    </citation>
    <scope>NUCLEOTIDE SEQUENCE [LARGE SCALE GENOMIC DNA]</scope>
    <source>
        <strain evidence="2 3">IND2009</strain>
    </source>
</reference>
<dbReference type="EMBL" id="QNGE01001260">
    <property type="protein sequence ID" value="KAA3677995.1"/>
    <property type="molecule type" value="Genomic_DNA"/>
</dbReference>
<gene>
    <name evidence="2" type="ORF">DEA37_0001115</name>
</gene>
<comment type="caution">
    <text evidence="2">The sequence shown here is derived from an EMBL/GenBank/DDBJ whole genome shotgun (WGS) entry which is preliminary data.</text>
</comment>
<feature type="transmembrane region" description="Helical" evidence="1">
    <location>
        <begin position="139"/>
        <end position="161"/>
    </location>
</feature>
<protein>
    <submittedName>
        <fullName evidence="2">Uncharacterized protein</fullName>
    </submittedName>
</protein>
<evidence type="ECO:0000313" key="2">
    <source>
        <dbReference type="EMBL" id="KAA3677995.1"/>
    </source>
</evidence>
<organism evidence="2 3">
    <name type="scientific">Paragonimus westermani</name>
    <dbReference type="NCBI Taxonomy" id="34504"/>
    <lineage>
        <taxon>Eukaryota</taxon>
        <taxon>Metazoa</taxon>
        <taxon>Spiralia</taxon>
        <taxon>Lophotrochozoa</taxon>
        <taxon>Platyhelminthes</taxon>
        <taxon>Trematoda</taxon>
        <taxon>Digenea</taxon>
        <taxon>Plagiorchiida</taxon>
        <taxon>Troglotremata</taxon>
        <taxon>Troglotrematidae</taxon>
        <taxon>Paragonimus</taxon>
    </lineage>
</organism>
<keyword evidence="1" id="KW-0472">Membrane</keyword>
<keyword evidence="3" id="KW-1185">Reference proteome</keyword>
<evidence type="ECO:0000313" key="3">
    <source>
        <dbReference type="Proteomes" id="UP000324629"/>
    </source>
</evidence>
<keyword evidence="1" id="KW-1133">Transmembrane helix</keyword>
<sequence length="173" mass="20102">MVCEALSVNRLERVKLVKMVFTVVLICIFAQQRSRSLLNLANLLRRFKDDKKNLKLHFYKWSGRDSQERLVNLVESDKVPSALKRQFFNLVTTQSSSLIVSYITMTIRLFHRQDFSNNGDNLFFYTEVSDKHASRKVRMIWIASWVPAVTVFLMVISQQLADFNDTKASVSFG</sequence>
<proteinExistence type="predicted"/>
<accession>A0A5J4NQV8</accession>